<evidence type="ECO:0000256" key="1">
    <source>
        <dbReference type="ARBA" id="ARBA00022490"/>
    </source>
</evidence>
<reference evidence="7 8" key="1">
    <citation type="submission" date="2018-11" db="EMBL/GenBank/DDBJ databases">
        <title>Sequencing the genomes of 1000 actinobacteria strains.</title>
        <authorList>
            <person name="Klenk H.-P."/>
        </authorList>
    </citation>
    <scope>NUCLEOTIDE SEQUENCE [LARGE SCALE GENOMIC DNA]</scope>
    <source>
        <strain evidence="7 8">DSM 44254</strain>
    </source>
</reference>
<dbReference type="PANTHER" id="PTHR33867">
    <property type="entry name" value="RIBOSOME MATURATION FACTOR RIMP"/>
    <property type="match status" value="1"/>
</dbReference>
<dbReference type="RefSeq" id="WP_211359561.1">
    <property type="nucleotide sequence ID" value="NZ_RJKE01000001.1"/>
</dbReference>
<dbReference type="PANTHER" id="PTHR33867:SF1">
    <property type="entry name" value="RIBOSOME MATURATION FACTOR RIMP"/>
    <property type="match status" value="1"/>
</dbReference>
<dbReference type="HAMAP" id="MF_01077">
    <property type="entry name" value="RimP"/>
    <property type="match status" value="1"/>
</dbReference>
<feature type="region of interest" description="Disordered" evidence="4">
    <location>
        <begin position="166"/>
        <end position="193"/>
    </location>
</feature>
<dbReference type="Gene3D" id="3.30.300.70">
    <property type="entry name" value="RimP-like superfamily, N-terminal"/>
    <property type="match status" value="1"/>
</dbReference>
<sequence length="193" mass="20743">MSAGARDGRVRGDRQKAALVELLEPVVGESGHDLEDVSVSQAGRRRVVRVIVDADGGVSLDDIATVSRAVSAALDETDVLGGSPYVLEVTSPGVDRPLTAPRHWRRAAGRLVKVAFTAEGQPEESVEGRVIAADDEKVRIEVAGTDREFPLAGLGPGRVQVEFRRIETEDDDPLHDDEQIHDDEEGDGESHGH</sequence>
<dbReference type="SUPFAM" id="SSF75420">
    <property type="entry name" value="YhbC-like, N-terminal domain"/>
    <property type="match status" value="1"/>
</dbReference>
<proteinExistence type="inferred from homology"/>
<dbReference type="Pfam" id="PF17384">
    <property type="entry name" value="DUF150_C"/>
    <property type="match status" value="1"/>
</dbReference>
<dbReference type="SUPFAM" id="SSF74942">
    <property type="entry name" value="YhbC-like, C-terminal domain"/>
    <property type="match status" value="1"/>
</dbReference>
<keyword evidence="8" id="KW-1185">Reference proteome</keyword>
<organism evidence="7 8">
    <name type="scientific">Actinocorallia herbida</name>
    <dbReference type="NCBI Taxonomy" id="58109"/>
    <lineage>
        <taxon>Bacteria</taxon>
        <taxon>Bacillati</taxon>
        <taxon>Actinomycetota</taxon>
        <taxon>Actinomycetes</taxon>
        <taxon>Streptosporangiales</taxon>
        <taxon>Thermomonosporaceae</taxon>
        <taxon>Actinocorallia</taxon>
    </lineage>
</organism>
<comment type="subcellular location">
    <subcellularLocation>
        <location evidence="3">Cytoplasm</location>
    </subcellularLocation>
</comment>
<protein>
    <recommendedName>
        <fullName evidence="3">Ribosome maturation factor RimP</fullName>
    </recommendedName>
</protein>
<keyword evidence="1 3" id="KW-0963">Cytoplasm</keyword>
<accession>A0A3N1CQG4</accession>
<dbReference type="Pfam" id="PF02576">
    <property type="entry name" value="RimP_N"/>
    <property type="match status" value="1"/>
</dbReference>
<evidence type="ECO:0000256" key="2">
    <source>
        <dbReference type="ARBA" id="ARBA00022517"/>
    </source>
</evidence>
<name>A0A3N1CQG4_9ACTN</name>
<dbReference type="NCBIfam" id="NF000930">
    <property type="entry name" value="PRK00092.2-2"/>
    <property type="match status" value="1"/>
</dbReference>
<dbReference type="InterPro" id="IPR035956">
    <property type="entry name" value="RimP_N_sf"/>
</dbReference>
<feature type="domain" description="Ribosome maturation factor RimP N-terminal" evidence="5">
    <location>
        <begin position="22"/>
        <end position="95"/>
    </location>
</feature>
<dbReference type="GO" id="GO:0006412">
    <property type="term" value="P:translation"/>
    <property type="evidence" value="ECO:0007669"/>
    <property type="project" value="TreeGrafter"/>
</dbReference>
<dbReference type="AlphaFoldDB" id="A0A3N1CQG4"/>
<comment type="caution">
    <text evidence="7">The sequence shown here is derived from an EMBL/GenBank/DDBJ whole genome shotgun (WGS) entry which is preliminary data.</text>
</comment>
<evidence type="ECO:0000313" key="7">
    <source>
        <dbReference type="EMBL" id="ROO83552.1"/>
    </source>
</evidence>
<dbReference type="InterPro" id="IPR028998">
    <property type="entry name" value="RimP_C"/>
</dbReference>
<dbReference type="GO" id="GO:0000028">
    <property type="term" value="P:ribosomal small subunit assembly"/>
    <property type="evidence" value="ECO:0007669"/>
    <property type="project" value="TreeGrafter"/>
</dbReference>
<comment type="function">
    <text evidence="3">Required for maturation of 30S ribosomal subunits.</text>
</comment>
<dbReference type="Proteomes" id="UP000272400">
    <property type="component" value="Unassembled WGS sequence"/>
</dbReference>
<evidence type="ECO:0000256" key="3">
    <source>
        <dbReference type="HAMAP-Rule" id="MF_01077"/>
    </source>
</evidence>
<evidence type="ECO:0000313" key="8">
    <source>
        <dbReference type="Proteomes" id="UP000272400"/>
    </source>
</evidence>
<feature type="compositionally biased region" description="Acidic residues" evidence="4">
    <location>
        <begin position="168"/>
        <end position="187"/>
    </location>
</feature>
<feature type="domain" description="Ribosome maturation factor RimP C-terminal" evidence="6">
    <location>
        <begin position="98"/>
        <end position="163"/>
    </location>
</feature>
<dbReference type="GO" id="GO:0005829">
    <property type="term" value="C:cytosol"/>
    <property type="evidence" value="ECO:0007669"/>
    <property type="project" value="TreeGrafter"/>
</dbReference>
<evidence type="ECO:0000259" key="6">
    <source>
        <dbReference type="Pfam" id="PF17384"/>
    </source>
</evidence>
<evidence type="ECO:0000259" key="5">
    <source>
        <dbReference type="Pfam" id="PF02576"/>
    </source>
</evidence>
<dbReference type="InterPro" id="IPR003728">
    <property type="entry name" value="Ribosome_maturation_RimP"/>
</dbReference>
<dbReference type="InterPro" id="IPR028989">
    <property type="entry name" value="RimP_N"/>
</dbReference>
<dbReference type="InterPro" id="IPR036847">
    <property type="entry name" value="RimP_C_sf"/>
</dbReference>
<gene>
    <name evidence="3" type="primary">rimP</name>
    <name evidence="7" type="ORF">EDD29_1056</name>
</gene>
<dbReference type="CDD" id="cd01734">
    <property type="entry name" value="YlxS_C"/>
    <property type="match status" value="1"/>
</dbReference>
<evidence type="ECO:0000256" key="4">
    <source>
        <dbReference type="SAM" id="MobiDB-lite"/>
    </source>
</evidence>
<keyword evidence="2 3" id="KW-0690">Ribosome biogenesis</keyword>
<comment type="similarity">
    <text evidence="3">Belongs to the RimP family.</text>
</comment>
<dbReference type="EMBL" id="RJKE01000001">
    <property type="protein sequence ID" value="ROO83552.1"/>
    <property type="molecule type" value="Genomic_DNA"/>
</dbReference>